<dbReference type="GO" id="GO:0016020">
    <property type="term" value="C:membrane"/>
    <property type="evidence" value="ECO:0007669"/>
    <property type="project" value="UniProtKB-SubCell"/>
</dbReference>
<dbReference type="EMBL" id="CP001854">
    <property type="protein sequence ID" value="ADB53942.1"/>
    <property type="molecule type" value="Genomic_DNA"/>
</dbReference>
<dbReference type="STRING" id="469383.Cwoe_5537"/>
<dbReference type="Gene3D" id="1.20.144.10">
    <property type="entry name" value="Phosphatidic acid phosphatase type 2/haloperoxidase"/>
    <property type="match status" value="1"/>
</dbReference>
<dbReference type="InterPro" id="IPR052185">
    <property type="entry name" value="IPC_Synthase-Related"/>
</dbReference>
<dbReference type="GO" id="GO:0006676">
    <property type="term" value="P:mannosyl diphosphorylinositol ceramide metabolic process"/>
    <property type="evidence" value="ECO:0007669"/>
    <property type="project" value="TreeGrafter"/>
</dbReference>
<organism evidence="7 8">
    <name type="scientific">Conexibacter woesei (strain DSM 14684 / CCUG 47730 / CIP 108061 / JCM 11494 / NBRC 100937 / ID131577)</name>
    <dbReference type="NCBI Taxonomy" id="469383"/>
    <lineage>
        <taxon>Bacteria</taxon>
        <taxon>Bacillati</taxon>
        <taxon>Actinomycetota</taxon>
        <taxon>Thermoleophilia</taxon>
        <taxon>Solirubrobacterales</taxon>
        <taxon>Conexibacteraceae</taxon>
        <taxon>Conexibacter</taxon>
    </lineage>
</organism>
<reference evidence="7 8" key="1">
    <citation type="journal article" date="2010" name="Stand. Genomic Sci.">
        <title>Complete genome sequence of Conexibacter woesei type strain (ID131577).</title>
        <authorList>
            <person name="Pukall R."/>
            <person name="Lapidus A."/>
            <person name="Glavina Del Rio T."/>
            <person name="Copeland A."/>
            <person name="Tice H."/>
            <person name="Cheng J.-F."/>
            <person name="Lucas S."/>
            <person name="Chen F."/>
            <person name="Nolan M."/>
            <person name="Bruce D."/>
            <person name="Goodwin L."/>
            <person name="Pitluck S."/>
            <person name="Mavromatis K."/>
            <person name="Ivanova N."/>
            <person name="Ovchinnikova G."/>
            <person name="Pati A."/>
            <person name="Chen A."/>
            <person name="Palaniappan K."/>
            <person name="Land M."/>
            <person name="Hauser L."/>
            <person name="Chang Y.-J."/>
            <person name="Jeffries C.D."/>
            <person name="Chain P."/>
            <person name="Meincke L."/>
            <person name="Sims D."/>
            <person name="Brettin T."/>
            <person name="Detter J.C."/>
            <person name="Rohde M."/>
            <person name="Goeker M."/>
            <person name="Bristow J."/>
            <person name="Eisen J.A."/>
            <person name="Markowitz V."/>
            <person name="Kyrpides N.C."/>
            <person name="Klenk H.-P."/>
            <person name="Hugenholtz P."/>
        </authorList>
    </citation>
    <scope>NUCLEOTIDE SEQUENCE [LARGE SCALE GENOMIC DNA]</scope>
    <source>
        <strain evidence="8">DSM 14684 / CIP 108061 / JCM 11494 / NBRC 100937 / ID131577</strain>
    </source>
</reference>
<feature type="domain" description="Inositolphosphotransferase Aur1/Ipt1" evidence="6">
    <location>
        <begin position="134"/>
        <end position="254"/>
    </location>
</feature>
<feature type="transmembrane region" description="Helical" evidence="5">
    <location>
        <begin position="279"/>
        <end position="297"/>
    </location>
</feature>
<feature type="transmembrane region" description="Helical" evidence="5">
    <location>
        <begin position="303"/>
        <end position="321"/>
    </location>
</feature>
<name>D3F0K8_CONWI</name>
<evidence type="ECO:0000259" key="6">
    <source>
        <dbReference type="Pfam" id="PF14378"/>
    </source>
</evidence>
<evidence type="ECO:0000313" key="7">
    <source>
        <dbReference type="EMBL" id="ADB53942.1"/>
    </source>
</evidence>
<dbReference type="InterPro" id="IPR026841">
    <property type="entry name" value="Aur1/Ipt1"/>
</dbReference>
<dbReference type="AlphaFoldDB" id="D3F0K8"/>
<dbReference type="HOGENOM" id="CLU_052628_0_0_11"/>
<dbReference type="RefSeq" id="WP_012936993.1">
    <property type="nucleotide sequence ID" value="NC_013739.1"/>
</dbReference>
<protein>
    <submittedName>
        <fullName evidence="7">Phosphoesterase PA-phosphatase related protein</fullName>
    </submittedName>
</protein>
<feature type="transmembrane region" description="Helical" evidence="5">
    <location>
        <begin position="21"/>
        <end position="42"/>
    </location>
</feature>
<comment type="subcellular location">
    <subcellularLocation>
        <location evidence="1">Membrane</location>
        <topology evidence="1">Multi-pass membrane protein</topology>
    </subcellularLocation>
</comment>
<feature type="transmembrane region" description="Helical" evidence="5">
    <location>
        <begin position="240"/>
        <end position="258"/>
    </location>
</feature>
<gene>
    <name evidence="7" type="ordered locus">Cwoe_5537</name>
</gene>
<dbReference type="GO" id="GO:0030148">
    <property type="term" value="P:sphingolipid biosynthetic process"/>
    <property type="evidence" value="ECO:0007669"/>
    <property type="project" value="TreeGrafter"/>
</dbReference>
<evidence type="ECO:0000256" key="1">
    <source>
        <dbReference type="ARBA" id="ARBA00004141"/>
    </source>
</evidence>
<feature type="transmembrane region" description="Helical" evidence="5">
    <location>
        <begin position="48"/>
        <end position="70"/>
    </location>
</feature>
<dbReference type="OrthoDB" id="629685at2"/>
<evidence type="ECO:0000256" key="4">
    <source>
        <dbReference type="ARBA" id="ARBA00023136"/>
    </source>
</evidence>
<proteinExistence type="predicted"/>
<dbReference type="PANTHER" id="PTHR31310">
    <property type="match status" value="1"/>
</dbReference>
<dbReference type="KEGG" id="cwo:Cwoe_5537"/>
<keyword evidence="2 5" id="KW-0812">Transmembrane</keyword>
<keyword evidence="3 5" id="KW-1133">Transmembrane helix</keyword>
<feature type="transmembrane region" description="Helical" evidence="5">
    <location>
        <begin position="169"/>
        <end position="187"/>
    </location>
</feature>
<dbReference type="PANTHER" id="PTHR31310:SF11">
    <property type="entry name" value="INOSITOL PHOSPHORYLCERAMIDE SYNTHASE CATALYTIC SUBUNIT AUR1"/>
    <property type="match status" value="1"/>
</dbReference>
<keyword evidence="4 5" id="KW-0472">Membrane</keyword>
<evidence type="ECO:0000313" key="8">
    <source>
        <dbReference type="Proteomes" id="UP000008229"/>
    </source>
</evidence>
<accession>D3F0K8</accession>
<feature type="transmembrane region" description="Helical" evidence="5">
    <location>
        <begin position="77"/>
        <end position="94"/>
    </location>
</feature>
<sequence length="348" mass="38325">MESSSARVDRPRAQPSWLRALRLLGPLVWVVATIAFVAFEGLPLTRDWIAGWVLLGLLAFSLGDLSGGWLRGVILDWLPFFGILALYDLLRGAADGLIFEPFFLPQIDIDKFLFGGTVPTVWLQEHLYDPGTLPWYGVTAWIVYMSHFFATPLLAGVLWKIDRMRFRRFAVSVGALALLGFATYALFPAAPPWMAAQQGLIGPTARVIPEIWGQLGIPARFGVVGTGYQYANDVAAVPSLHAAYSLLIALELWPGFALRVPRRRAEGTGARGNSRVLGVLVRVLIVAYPLTMAFALVYSGEHYVVDILLGWIYAAVVYYGVRRAFARWAARRDDADSATSASFPPPTV</sequence>
<feature type="transmembrane region" description="Helical" evidence="5">
    <location>
        <begin position="135"/>
        <end position="157"/>
    </location>
</feature>
<evidence type="ECO:0000256" key="3">
    <source>
        <dbReference type="ARBA" id="ARBA00022989"/>
    </source>
</evidence>
<dbReference type="eggNOG" id="COG0671">
    <property type="taxonomic scope" value="Bacteria"/>
</dbReference>
<evidence type="ECO:0000256" key="2">
    <source>
        <dbReference type="ARBA" id="ARBA00022692"/>
    </source>
</evidence>
<dbReference type="Proteomes" id="UP000008229">
    <property type="component" value="Chromosome"/>
</dbReference>
<reference evidence="8" key="2">
    <citation type="submission" date="2010-01" db="EMBL/GenBank/DDBJ databases">
        <title>The complete genome of Conexibacter woesei DSM 14684.</title>
        <authorList>
            <consortium name="US DOE Joint Genome Institute (JGI-PGF)"/>
            <person name="Lucas S."/>
            <person name="Copeland A."/>
            <person name="Lapidus A."/>
            <person name="Glavina del Rio T."/>
            <person name="Dalin E."/>
            <person name="Tice H."/>
            <person name="Bruce D."/>
            <person name="Goodwin L."/>
            <person name="Pitluck S."/>
            <person name="Kyrpides N."/>
            <person name="Mavromatis K."/>
            <person name="Ivanova N."/>
            <person name="Mikhailova N."/>
            <person name="Chertkov O."/>
            <person name="Brettin T."/>
            <person name="Detter J.C."/>
            <person name="Han C."/>
            <person name="Larimer F."/>
            <person name="Land M."/>
            <person name="Hauser L."/>
            <person name="Markowitz V."/>
            <person name="Cheng J.-F."/>
            <person name="Hugenholtz P."/>
            <person name="Woyke T."/>
            <person name="Wu D."/>
            <person name="Pukall R."/>
            <person name="Steenblock K."/>
            <person name="Schneider S."/>
            <person name="Klenk H.-P."/>
            <person name="Eisen J.A."/>
        </authorList>
    </citation>
    <scope>NUCLEOTIDE SEQUENCE [LARGE SCALE GENOMIC DNA]</scope>
    <source>
        <strain evidence="8">DSM 14684 / CIP 108061 / JCM 11494 / NBRC 100937 / ID131577</strain>
    </source>
</reference>
<keyword evidence="8" id="KW-1185">Reference proteome</keyword>
<dbReference type="Pfam" id="PF14378">
    <property type="entry name" value="PAP2_3"/>
    <property type="match status" value="1"/>
</dbReference>
<evidence type="ECO:0000256" key="5">
    <source>
        <dbReference type="SAM" id="Phobius"/>
    </source>
</evidence>